<evidence type="ECO:0000313" key="2">
    <source>
        <dbReference type="Proteomes" id="UP000230557"/>
    </source>
</evidence>
<name>A0A2H0VE55_9BACT</name>
<evidence type="ECO:0008006" key="3">
    <source>
        <dbReference type="Google" id="ProtNLM"/>
    </source>
</evidence>
<dbReference type="SUPFAM" id="SSF141571">
    <property type="entry name" value="Pentapeptide repeat-like"/>
    <property type="match status" value="1"/>
</dbReference>
<dbReference type="InterPro" id="IPR001646">
    <property type="entry name" value="5peptide_repeat"/>
</dbReference>
<reference evidence="2" key="1">
    <citation type="submission" date="2017-09" db="EMBL/GenBank/DDBJ databases">
        <title>Depth-based differentiation of microbial function through sediment-hosted aquifers and enrichment of novel symbionts in the deep terrestrial subsurface.</title>
        <authorList>
            <person name="Probst A.J."/>
            <person name="Ladd B."/>
            <person name="Jarett J.K."/>
            <person name="Geller-Mcgrath D.E."/>
            <person name="Sieber C.M.K."/>
            <person name="Emerson J.B."/>
            <person name="Anantharaman K."/>
            <person name="Thomas B.C."/>
            <person name="Malmstrom R."/>
            <person name="Stieglmeier M."/>
            <person name="Klingl A."/>
            <person name="Woyke T."/>
            <person name="Ryan C.M."/>
            <person name="Banfield J.F."/>
        </authorList>
    </citation>
    <scope>NUCLEOTIDE SEQUENCE [LARGE SCALE GENOMIC DNA]</scope>
</reference>
<gene>
    <name evidence="1" type="ORF">COT91_01790</name>
</gene>
<organism evidence="1 2">
    <name type="scientific">Candidatus Doudnabacteria bacterium CG10_big_fil_rev_8_21_14_0_10_41_10</name>
    <dbReference type="NCBI Taxonomy" id="1974551"/>
    <lineage>
        <taxon>Bacteria</taxon>
        <taxon>Candidatus Doudnaibacteriota</taxon>
    </lineage>
</organism>
<protein>
    <recommendedName>
        <fullName evidence="3">Pentapeptide repeat-containing protein</fullName>
    </recommendedName>
</protein>
<dbReference type="AlphaFoldDB" id="A0A2H0VE55"/>
<dbReference type="Gene3D" id="2.160.20.80">
    <property type="entry name" value="E3 ubiquitin-protein ligase SopA"/>
    <property type="match status" value="1"/>
</dbReference>
<dbReference type="Pfam" id="PF00805">
    <property type="entry name" value="Pentapeptide"/>
    <property type="match status" value="1"/>
</dbReference>
<comment type="caution">
    <text evidence="1">The sequence shown here is derived from an EMBL/GenBank/DDBJ whole genome shotgun (WGS) entry which is preliminary data.</text>
</comment>
<dbReference type="EMBL" id="PFAJ01000023">
    <property type="protein sequence ID" value="PIR97375.1"/>
    <property type="molecule type" value="Genomic_DNA"/>
</dbReference>
<accession>A0A2H0VE55</accession>
<proteinExistence type="predicted"/>
<evidence type="ECO:0000313" key="1">
    <source>
        <dbReference type="EMBL" id="PIR97375.1"/>
    </source>
</evidence>
<sequence>MTRLETRERLIEYEIYADKLPLNGEWILVNASLSGRCLAGADLKNVNLDSARLVGTDLSGADMA</sequence>
<dbReference type="Proteomes" id="UP000230557">
    <property type="component" value="Unassembled WGS sequence"/>
</dbReference>